<keyword evidence="7" id="KW-1185">Reference proteome</keyword>
<keyword evidence="3" id="KW-0597">Phosphoprotein</keyword>
<dbReference type="InterPro" id="IPR011006">
    <property type="entry name" value="CheY-like_superfamily"/>
</dbReference>
<dbReference type="RefSeq" id="WP_070110467.1">
    <property type="nucleotide sequence ID" value="NZ_LZFO01000020.1"/>
</dbReference>
<proteinExistence type="predicted"/>
<evidence type="ECO:0000313" key="6">
    <source>
        <dbReference type="EMBL" id="OFI05868.1"/>
    </source>
</evidence>
<dbReference type="SMART" id="SM00448">
    <property type="entry name" value="REC"/>
    <property type="match status" value="1"/>
</dbReference>
<evidence type="ECO:0000256" key="1">
    <source>
        <dbReference type="ARBA" id="ARBA00018672"/>
    </source>
</evidence>
<dbReference type="InterPro" id="IPR001789">
    <property type="entry name" value="Sig_transdc_resp-reg_receiver"/>
</dbReference>
<feature type="compositionally biased region" description="Basic and acidic residues" evidence="4">
    <location>
        <begin position="263"/>
        <end position="274"/>
    </location>
</feature>
<evidence type="ECO:0000259" key="5">
    <source>
        <dbReference type="PROSITE" id="PS50110"/>
    </source>
</evidence>
<name>A0A1E8EY54_9CLOT</name>
<dbReference type="PROSITE" id="PS50110">
    <property type="entry name" value="RESPONSE_REGULATORY"/>
    <property type="match status" value="1"/>
</dbReference>
<protein>
    <recommendedName>
        <fullName evidence="1">Stage 0 sporulation protein A homolog</fullName>
    </recommendedName>
</protein>
<comment type="function">
    <text evidence="2">May play the central regulatory role in sporulation. It may be an element of the effector pathway responsible for the activation of sporulation genes in response to nutritional stress. Spo0A may act in concert with spo0H (a sigma factor) to control the expression of some genes that are critical to the sporulation process.</text>
</comment>
<comment type="caution">
    <text evidence="6">The sequence shown here is derived from an EMBL/GenBank/DDBJ whole genome shotgun (WGS) entry which is preliminary data.</text>
</comment>
<dbReference type="STRING" id="1121290.CLAOCE_14860"/>
<dbReference type="EMBL" id="LZFO01000020">
    <property type="protein sequence ID" value="OFI05868.1"/>
    <property type="molecule type" value="Genomic_DNA"/>
</dbReference>
<dbReference type="AlphaFoldDB" id="A0A1E8EY54"/>
<dbReference type="Pfam" id="PF00072">
    <property type="entry name" value="Response_reg"/>
    <property type="match status" value="1"/>
</dbReference>
<dbReference type="PANTHER" id="PTHR43228">
    <property type="entry name" value="TWO-COMPONENT RESPONSE REGULATOR"/>
    <property type="match status" value="1"/>
</dbReference>
<evidence type="ECO:0000256" key="3">
    <source>
        <dbReference type="PROSITE-ProRule" id="PRU00169"/>
    </source>
</evidence>
<accession>A0A1E8EY54</accession>
<dbReference type="Gene3D" id="3.40.50.2300">
    <property type="match status" value="1"/>
</dbReference>
<sequence>MANILVVDDSAIMRVNLRSVLTRGGHTVIAEAEDAQQAYLEYKKCHPDLVTMDVNMPGMSGIEVTRKILKEYPKANVIIVSSLEQRDLVIDALEAGAKHYILKPITSEKLLERIDAVLKNKYECEKAPTIEEKIKEMKEQKKYFSIKNEKGVFVVKINEDIDLKGLELLDTAISGLLFVEPLDIVFDFDEIETIGMDIYQGIVEQTKKLFEAKAAVKVIVKNKVLAKFVKNNTINAYAKVYIETPNENKDIQSKQTDMSNSKKQLEEGENESSK</sequence>
<dbReference type="Proteomes" id="UP000175744">
    <property type="component" value="Unassembled WGS sequence"/>
</dbReference>
<reference evidence="6 7" key="1">
    <citation type="submission" date="2016-06" db="EMBL/GenBank/DDBJ databases">
        <title>Genome sequence of Clostridium acetireducens DSM 10703.</title>
        <authorList>
            <person name="Poehlein A."/>
            <person name="Fluechter S."/>
            <person name="Duerre P."/>
            <person name="Daniel R."/>
        </authorList>
    </citation>
    <scope>NUCLEOTIDE SEQUENCE [LARGE SCALE GENOMIC DNA]</scope>
    <source>
        <strain evidence="6 7">DSM 10703</strain>
    </source>
</reference>
<evidence type="ECO:0000256" key="2">
    <source>
        <dbReference type="ARBA" id="ARBA00024867"/>
    </source>
</evidence>
<dbReference type="SUPFAM" id="SSF52172">
    <property type="entry name" value="CheY-like"/>
    <property type="match status" value="1"/>
</dbReference>
<feature type="compositionally biased region" description="Polar residues" evidence="4">
    <location>
        <begin position="253"/>
        <end position="262"/>
    </location>
</feature>
<evidence type="ECO:0000256" key="4">
    <source>
        <dbReference type="SAM" id="MobiDB-lite"/>
    </source>
</evidence>
<evidence type="ECO:0000313" key="7">
    <source>
        <dbReference type="Proteomes" id="UP000175744"/>
    </source>
</evidence>
<feature type="domain" description="Response regulatory" evidence="5">
    <location>
        <begin position="3"/>
        <end position="118"/>
    </location>
</feature>
<gene>
    <name evidence="6" type="primary">cheY_5</name>
    <name evidence="6" type="ORF">CLOACE_14860</name>
</gene>
<feature type="modified residue" description="4-aspartylphosphate" evidence="3">
    <location>
        <position position="53"/>
    </location>
</feature>
<dbReference type="OrthoDB" id="1677999at2"/>
<organism evidence="6 7">
    <name type="scientific">Clostridium acetireducens DSM 10703</name>
    <dbReference type="NCBI Taxonomy" id="1121290"/>
    <lineage>
        <taxon>Bacteria</taxon>
        <taxon>Bacillati</taxon>
        <taxon>Bacillota</taxon>
        <taxon>Clostridia</taxon>
        <taxon>Eubacteriales</taxon>
        <taxon>Clostridiaceae</taxon>
        <taxon>Clostridium</taxon>
    </lineage>
</organism>
<dbReference type="PANTHER" id="PTHR43228:SF1">
    <property type="entry name" value="TWO-COMPONENT RESPONSE REGULATOR ARR22"/>
    <property type="match status" value="1"/>
</dbReference>
<dbReference type="GO" id="GO:0000160">
    <property type="term" value="P:phosphorelay signal transduction system"/>
    <property type="evidence" value="ECO:0007669"/>
    <property type="project" value="InterPro"/>
</dbReference>
<dbReference type="InterPro" id="IPR052048">
    <property type="entry name" value="ST_Response_Regulator"/>
</dbReference>
<feature type="region of interest" description="Disordered" evidence="4">
    <location>
        <begin position="249"/>
        <end position="274"/>
    </location>
</feature>